<evidence type="ECO:0000256" key="7">
    <source>
        <dbReference type="ARBA" id="ARBA00022827"/>
    </source>
</evidence>
<evidence type="ECO:0000256" key="5">
    <source>
        <dbReference type="ARBA" id="ARBA00022691"/>
    </source>
</evidence>
<dbReference type="Pfam" id="PF01266">
    <property type="entry name" value="DAO"/>
    <property type="match status" value="1"/>
</dbReference>
<evidence type="ECO:0000256" key="2">
    <source>
        <dbReference type="ARBA" id="ARBA00022603"/>
    </source>
</evidence>
<dbReference type="PANTHER" id="PTHR13847">
    <property type="entry name" value="SARCOSINE DEHYDROGENASE-RELATED"/>
    <property type="match status" value="1"/>
</dbReference>
<dbReference type="NCBIfam" id="NF033855">
    <property type="entry name" value="tRNA_MNMC2"/>
    <property type="match status" value="1"/>
</dbReference>
<keyword evidence="7 10" id="KW-0274">FAD</keyword>
<comment type="function">
    <text evidence="10">Catalyzes the last two steps in the biosynthesis of 5-methylaminomethyl-2-thiouridine (mnm(5)s(2)U) at the wobble position (U34) in tRNA. Catalyzes the FAD-dependent demodification of cmnm(5)s(2)U34 to nm(5)s(2)U34, followed by the transfer of a methyl group from S-adenosyl-L-methionine to nm(5)s(2)U34, to form mnm(5)s(2)U34.</text>
</comment>
<keyword evidence="2 10" id="KW-0489">Methyltransferase</keyword>
<dbReference type="Proteomes" id="UP000281112">
    <property type="component" value="Unassembled WGS sequence"/>
</dbReference>
<feature type="region of interest" description="tRNA (mnm(5)s(2)U34)-methyltransferase" evidence="10">
    <location>
        <begin position="1"/>
        <end position="243"/>
    </location>
</feature>
<dbReference type="AlphaFoldDB" id="A0A3N9TIT8"/>
<dbReference type="InterPro" id="IPR047785">
    <property type="entry name" value="tRNA_MNMC2"/>
</dbReference>
<feature type="domain" description="MnmC-like methyltransferase" evidence="12">
    <location>
        <begin position="116"/>
        <end position="242"/>
    </location>
</feature>
<dbReference type="GO" id="GO:0002098">
    <property type="term" value="P:tRNA wobble uridine modification"/>
    <property type="evidence" value="ECO:0007669"/>
    <property type="project" value="TreeGrafter"/>
</dbReference>
<keyword evidence="8 10" id="KW-0560">Oxidoreductase</keyword>
<evidence type="ECO:0000259" key="12">
    <source>
        <dbReference type="Pfam" id="PF05430"/>
    </source>
</evidence>
<dbReference type="OrthoDB" id="9786494at2"/>
<dbReference type="InterPro" id="IPR036188">
    <property type="entry name" value="FAD/NAD-bd_sf"/>
</dbReference>
<dbReference type="NCBIfam" id="NF002484">
    <property type="entry name" value="PRK01747.1-5"/>
    <property type="match status" value="1"/>
</dbReference>
<dbReference type="PANTHER" id="PTHR13847:SF283">
    <property type="entry name" value="TRNA 5-METHYLAMINOMETHYL-2-THIOURIDINE BIOSYNTHESIS BIFUNCTIONAL PROTEIN MNMC"/>
    <property type="match status" value="1"/>
</dbReference>
<dbReference type="GO" id="GO:0016645">
    <property type="term" value="F:oxidoreductase activity, acting on the CH-NH group of donors"/>
    <property type="evidence" value="ECO:0007669"/>
    <property type="project" value="InterPro"/>
</dbReference>
<dbReference type="EMBL" id="RJVQ01000002">
    <property type="protein sequence ID" value="RQW64121.1"/>
    <property type="molecule type" value="Genomic_DNA"/>
</dbReference>
<comment type="catalytic activity">
    <reaction evidence="10">
        <text>5-aminomethyl-2-thiouridine(34) in tRNA + S-adenosyl-L-methionine = 5-methylaminomethyl-2-thiouridine(34) in tRNA + S-adenosyl-L-homocysteine + H(+)</text>
        <dbReference type="Rhea" id="RHEA:19569"/>
        <dbReference type="Rhea" id="RHEA-COMP:10195"/>
        <dbReference type="Rhea" id="RHEA-COMP:10197"/>
        <dbReference type="ChEBI" id="CHEBI:15378"/>
        <dbReference type="ChEBI" id="CHEBI:57856"/>
        <dbReference type="ChEBI" id="CHEBI:59789"/>
        <dbReference type="ChEBI" id="CHEBI:74454"/>
        <dbReference type="ChEBI" id="CHEBI:74455"/>
        <dbReference type="EC" id="2.1.1.61"/>
    </reaction>
</comment>
<evidence type="ECO:0000256" key="3">
    <source>
        <dbReference type="ARBA" id="ARBA00022630"/>
    </source>
</evidence>
<dbReference type="InterPro" id="IPR017610">
    <property type="entry name" value="tRNA_S-uridine_synth_MnmC_C"/>
</dbReference>
<comment type="subcellular location">
    <subcellularLocation>
        <location evidence="10">Cytoplasm</location>
    </subcellularLocation>
</comment>
<comment type="similarity">
    <text evidence="10">In the N-terminal section; belongs to the methyltransferase superfamily. tRNA (mnm(5)s(2)U34)-methyltransferase family.</text>
</comment>
<sequence>MSSITNANLDWNEAGTPVSDQFDDVYFSNVNGLEETRYVFLHQNGLPERWHSTTKRRFVIGETGFGTGLNFLAVWQRFAEFRQQYPECETKELHFITFEKYPIQLHDLIKAHESWPELKKYAAELHKYYPPAVAGCHRIVLADGMITLDLWFGDIKDCMPQVPFADDGIIDCWFLDGFAPSKNPEMWNQTLFNNMAKLSREQCSCATFTAAGFVRRGLIEAGFDMKKVKGFGTKRDMLAGSLQQRTSMSNMAPWFRLYETNNVTDIAIIGGGIASASLAKALCRRGLSVTLYCKDAKPAEGASGNRQGAIYPLLTKENNEISRIFSNAFFYTRQFINQAAEQFDFAHQWCGVTQLMWDDKSSKKLNNILDGDYHRDLVYRQTGEETNETLGLKTEMESLFYPLGGWLYPAQFTEQTLRQLEEQSNLTTHYSCEITDIAHEGSYWVLSTNDGLQFQHQSVVVANGHQFGQLSFANQLPLGQVKGQVSYIPTNPELSKMQSVLCYDGYMTPCDEQHQSHCIGASYDKQHIDTIFDAAAQEENKQRLINCLPNQSWPEEVDISDNQSRQGVRCVSRDHLPFVGNIAQLDSVKQQYKNLVKEDLESAQTLSCEPNLYAFLGLGSRGLSTAPFLGEYLASLIAGDPLPLAVDLTERLHPARMWVRKLRKGKPVES</sequence>
<feature type="domain" description="FAD dependent oxidoreductase" evidence="11">
    <location>
        <begin position="265"/>
        <end position="636"/>
    </location>
</feature>
<dbReference type="Gene3D" id="3.40.50.150">
    <property type="entry name" value="Vaccinia Virus protein VP39"/>
    <property type="match status" value="1"/>
</dbReference>
<evidence type="ECO:0000256" key="1">
    <source>
        <dbReference type="ARBA" id="ARBA00022490"/>
    </source>
</evidence>
<keyword evidence="9 10" id="KW-0511">Multifunctional enzyme</keyword>
<comment type="similarity">
    <text evidence="10">In the C-terminal section; belongs to the DAO family.</text>
</comment>
<organism evidence="13 14">
    <name type="scientific">Vibrio viridaestus</name>
    <dbReference type="NCBI Taxonomy" id="2487322"/>
    <lineage>
        <taxon>Bacteria</taxon>
        <taxon>Pseudomonadati</taxon>
        <taxon>Pseudomonadota</taxon>
        <taxon>Gammaproteobacteria</taxon>
        <taxon>Vibrionales</taxon>
        <taxon>Vibrionaceae</taxon>
        <taxon>Vibrio</taxon>
    </lineage>
</organism>
<evidence type="ECO:0000313" key="13">
    <source>
        <dbReference type="EMBL" id="RQW64121.1"/>
    </source>
</evidence>
<comment type="cofactor">
    <cofactor evidence="10">
        <name>FAD</name>
        <dbReference type="ChEBI" id="CHEBI:57692"/>
    </cofactor>
</comment>
<evidence type="ECO:0000259" key="11">
    <source>
        <dbReference type="Pfam" id="PF01266"/>
    </source>
</evidence>
<evidence type="ECO:0000256" key="4">
    <source>
        <dbReference type="ARBA" id="ARBA00022679"/>
    </source>
</evidence>
<accession>A0A3N9TIT8</accession>
<proteinExistence type="inferred from homology"/>
<dbReference type="GO" id="GO:0032259">
    <property type="term" value="P:methylation"/>
    <property type="evidence" value="ECO:0007669"/>
    <property type="project" value="UniProtKB-KW"/>
</dbReference>
<keyword evidence="5 10" id="KW-0949">S-adenosyl-L-methionine</keyword>
<dbReference type="GO" id="GO:0005737">
    <property type="term" value="C:cytoplasm"/>
    <property type="evidence" value="ECO:0007669"/>
    <property type="project" value="UniProtKB-SubCell"/>
</dbReference>
<dbReference type="InterPro" id="IPR008471">
    <property type="entry name" value="MnmC-like_methylTransf"/>
</dbReference>
<dbReference type="GO" id="GO:0050660">
    <property type="term" value="F:flavin adenine dinucleotide binding"/>
    <property type="evidence" value="ECO:0007669"/>
    <property type="project" value="UniProtKB-UniRule"/>
</dbReference>
<comment type="caution">
    <text evidence="13">The sequence shown here is derived from an EMBL/GenBank/DDBJ whole genome shotgun (WGS) entry which is preliminary data.</text>
</comment>
<dbReference type="SUPFAM" id="SSF51905">
    <property type="entry name" value="FAD/NAD(P)-binding domain"/>
    <property type="match status" value="1"/>
</dbReference>
<dbReference type="FunFam" id="3.40.50.150:FF:000107">
    <property type="entry name" value="tRNA 5-methylaminomethyl-2-thiouridine biosynthesis bifunctional protein MnmC"/>
    <property type="match status" value="1"/>
</dbReference>
<dbReference type="Gene3D" id="3.50.50.60">
    <property type="entry name" value="FAD/NAD(P)-binding domain"/>
    <property type="match status" value="1"/>
</dbReference>
<evidence type="ECO:0000256" key="8">
    <source>
        <dbReference type="ARBA" id="ARBA00023002"/>
    </source>
</evidence>
<feature type="region of interest" description="FAD-dependent cmnm(5)s(2)U34 oxidoreductase" evidence="10">
    <location>
        <begin position="269"/>
        <end position="670"/>
    </location>
</feature>
<dbReference type="GO" id="GO:0004808">
    <property type="term" value="F:tRNA (5-methylaminomethyl-2-thiouridylate)(34)-methyltransferase activity"/>
    <property type="evidence" value="ECO:0007669"/>
    <property type="project" value="UniProtKB-EC"/>
</dbReference>
<dbReference type="InterPro" id="IPR006076">
    <property type="entry name" value="FAD-dep_OxRdtase"/>
</dbReference>
<dbReference type="HAMAP" id="MF_01102">
    <property type="entry name" value="MnmC"/>
    <property type="match status" value="1"/>
</dbReference>
<dbReference type="NCBIfam" id="TIGR03197">
    <property type="entry name" value="MnmC_Cterm"/>
    <property type="match status" value="1"/>
</dbReference>
<keyword evidence="14" id="KW-1185">Reference proteome</keyword>
<dbReference type="InterPro" id="IPR023032">
    <property type="entry name" value="tRNA_MAMT_biosynth_bifunc_MnmC"/>
</dbReference>
<dbReference type="RefSeq" id="WP_124936241.1">
    <property type="nucleotide sequence ID" value="NZ_RJVQ01000002.1"/>
</dbReference>
<protein>
    <recommendedName>
        <fullName evidence="10">tRNA 5-methylaminomethyl-2-thiouridine biosynthesis bifunctional protein MnmC</fullName>
        <shortName evidence="10">tRNA mnm(5)s(2)U biosynthesis bifunctional protein</shortName>
    </recommendedName>
    <domain>
        <recommendedName>
            <fullName evidence="10">tRNA (mnm(5)s(2)U34)-methyltransferase</fullName>
            <ecNumber evidence="10">2.1.1.61</ecNumber>
        </recommendedName>
    </domain>
    <domain>
        <recommendedName>
            <fullName evidence="10">FAD-dependent cmnm(5)s(2)U34 oxidoreductase</fullName>
            <ecNumber evidence="10">1.5.-.-</ecNumber>
        </recommendedName>
    </domain>
</protein>
<evidence type="ECO:0000256" key="10">
    <source>
        <dbReference type="HAMAP-Rule" id="MF_01102"/>
    </source>
</evidence>
<dbReference type="EC" id="2.1.1.61" evidence="10"/>
<evidence type="ECO:0000256" key="6">
    <source>
        <dbReference type="ARBA" id="ARBA00022694"/>
    </source>
</evidence>
<keyword evidence="6 10" id="KW-0819">tRNA processing</keyword>
<dbReference type="Gene3D" id="3.30.9.10">
    <property type="entry name" value="D-Amino Acid Oxidase, subunit A, domain 2"/>
    <property type="match status" value="1"/>
</dbReference>
<dbReference type="NCBIfam" id="NF002481">
    <property type="entry name" value="PRK01747.1-2"/>
    <property type="match status" value="1"/>
</dbReference>
<keyword evidence="1 10" id="KW-0963">Cytoplasm</keyword>
<dbReference type="Pfam" id="PF05430">
    <property type="entry name" value="Methyltransf_30"/>
    <property type="match status" value="1"/>
</dbReference>
<name>A0A3N9TIT8_9VIBR</name>
<reference evidence="13 14" key="1">
    <citation type="submission" date="2018-11" db="EMBL/GenBank/DDBJ databases">
        <title>Vibrio LJC006 sp. nov., isolated from seawater during the bloom of the enteromorpha.</title>
        <authorList>
            <person name="Liang J."/>
        </authorList>
    </citation>
    <scope>NUCLEOTIDE SEQUENCE [LARGE SCALE GENOMIC DNA]</scope>
    <source>
        <strain evidence="13 14">LJC006</strain>
    </source>
</reference>
<keyword evidence="4 10" id="KW-0808">Transferase</keyword>
<gene>
    <name evidence="10 13" type="primary">mnmC</name>
    <name evidence="13" type="ORF">EES38_05905</name>
</gene>
<keyword evidence="3 10" id="KW-0285">Flavoprotein</keyword>
<dbReference type="EC" id="1.5.-.-" evidence="10"/>
<evidence type="ECO:0000313" key="14">
    <source>
        <dbReference type="Proteomes" id="UP000281112"/>
    </source>
</evidence>
<dbReference type="InterPro" id="IPR029063">
    <property type="entry name" value="SAM-dependent_MTases_sf"/>
</dbReference>
<evidence type="ECO:0000256" key="9">
    <source>
        <dbReference type="ARBA" id="ARBA00023268"/>
    </source>
</evidence>